<dbReference type="PROSITE" id="PS50935">
    <property type="entry name" value="SSB"/>
    <property type="match status" value="1"/>
</dbReference>
<dbReference type="Gene3D" id="2.40.50.140">
    <property type="entry name" value="Nucleic acid-binding proteins"/>
    <property type="match status" value="1"/>
</dbReference>
<dbReference type="GO" id="GO:0003697">
    <property type="term" value="F:single-stranded DNA binding"/>
    <property type="evidence" value="ECO:0007669"/>
    <property type="project" value="InterPro"/>
</dbReference>
<evidence type="ECO:0000256" key="3">
    <source>
        <dbReference type="RuleBase" id="RU000524"/>
    </source>
</evidence>
<dbReference type="InterPro" id="IPR011344">
    <property type="entry name" value="ssDNA-bd"/>
</dbReference>
<gene>
    <name evidence="4" type="primary">ssb</name>
    <name evidence="4" type="ORF">NCTC10289_01263</name>
</gene>
<dbReference type="CDD" id="cd04496">
    <property type="entry name" value="SSB_OBF"/>
    <property type="match status" value="1"/>
</dbReference>
<dbReference type="AlphaFoldDB" id="A0A376CXC3"/>
<evidence type="ECO:0000313" key="4">
    <source>
        <dbReference type="EMBL" id="STC77446.1"/>
    </source>
</evidence>
<dbReference type="InterPro" id="IPR012340">
    <property type="entry name" value="NA-bd_OB-fold"/>
</dbReference>
<evidence type="ECO:0000256" key="1">
    <source>
        <dbReference type="ARBA" id="ARBA00023125"/>
    </source>
</evidence>
<dbReference type="InterPro" id="IPR000424">
    <property type="entry name" value="Primosome_PriB/ssb"/>
</dbReference>
<evidence type="ECO:0000313" key="5">
    <source>
        <dbReference type="Proteomes" id="UP000254287"/>
    </source>
</evidence>
<proteinExistence type="predicted"/>
<dbReference type="RefSeq" id="WP_115021809.1">
    <property type="nucleotide sequence ID" value="NZ_CP069533.1"/>
</dbReference>
<keyword evidence="1 2" id="KW-0238">DNA-binding</keyword>
<dbReference type="EMBL" id="UFXP01000001">
    <property type="protein sequence ID" value="STC77446.1"/>
    <property type="molecule type" value="Genomic_DNA"/>
</dbReference>
<dbReference type="PIRSF" id="PIRSF002070">
    <property type="entry name" value="SSB"/>
    <property type="match status" value="1"/>
</dbReference>
<sequence>MIDYEYRAGRLVSGPELRYTAGGTPVVNLTLIQSNRYLDRDSGEWKEAARAVIDVSLWDKERRDKDPVPWTRWANTHLKVGDLVVVHGRMNQRRWQTRDGENRYKTEFIADKVFTALSNLESDSGGAAVNGEPPF</sequence>
<reference evidence="4 5" key="1">
    <citation type="submission" date="2018-06" db="EMBL/GenBank/DDBJ databases">
        <authorList>
            <consortium name="Pathogen Informatics"/>
            <person name="Doyle S."/>
        </authorList>
    </citation>
    <scope>NUCLEOTIDE SEQUENCE [LARGE SCALE GENOMIC DNA]</scope>
    <source>
        <strain evidence="4 5">NCTC10289</strain>
    </source>
</reference>
<dbReference type="NCBIfam" id="TIGR00621">
    <property type="entry name" value="ssb"/>
    <property type="match status" value="1"/>
</dbReference>
<dbReference type="Pfam" id="PF00436">
    <property type="entry name" value="SSB"/>
    <property type="match status" value="1"/>
</dbReference>
<dbReference type="Proteomes" id="UP000254287">
    <property type="component" value="Unassembled WGS sequence"/>
</dbReference>
<dbReference type="GO" id="GO:0006260">
    <property type="term" value="P:DNA replication"/>
    <property type="evidence" value="ECO:0007669"/>
    <property type="project" value="InterPro"/>
</dbReference>
<name>A0A376CXC3_9CORY</name>
<evidence type="ECO:0000256" key="2">
    <source>
        <dbReference type="PIRNR" id="PIRNR002070"/>
    </source>
</evidence>
<accession>A0A376CXC3</accession>
<protein>
    <recommendedName>
        <fullName evidence="2 3">Single-stranded DNA-binding protein</fullName>
    </recommendedName>
</protein>
<dbReference type="SUPFAM" id="SSF50249">
    <property type="entry name" value="Nucleic acid-binding proteins"/>
    <property type="match status" value="1"/>
</dbReference>
<organism evidence="4 5">
    <name type="scientific">Corynebacterium minutissimum</name>
    <dbReference type="NCBI Taxonomy" id="38301"/>
    <lineage>
        <taxon>Bacteria</taxon>
        <taxon>Bacillati</taxon>
        <taxon>Actinomycetota</taxon>
        <taxon>Actinomycetes</taxon>
        <taxon>Mycobacteriales</taxon>
        <taxon>Corynebacteriaceae</taxon>
        <taxon>Corynebacterium</taxon>
    </lineage>
</organism>